<keyword evidence="5" id="KW-1185">Reference proteome</keyword>
<dbReference type="Proteomes" id="UP001595891">
    <property type="component" value="Unassembled WGS sequence"/>
</dbReference>
<protein>
    <submittedName>
        <fullName evidence="4">ATP-binding protein</fullName>
    </submittedName>
</protein>
<dbReference type="InterPro" id="IPR003594">
    <property type="entry name" value="HATPase_dom"/>
</dbReference>
<dbReference type="PANTHER" id="PTHR35526">
    <property type="entry name" value="ANTI-SIGMA-F FACTOR RSBW-RELATED"/>
    <property type="match status" value="1"/>
</dbReference>
<dbReference type="InterPro" id="IPR036890">
    <property type="entry name" value="HATPase_C_sf"/>
</dbReference>
<evidence type="ECO:0000313" key="4">
    <source>
        <dbReference type="EMBL" id="MFC4586221.1"/>
    </source>
</evidence>
<evidence type="ECO:0000256" key="1">
    <source>
        <dbReference type="ARBA" id="ARBA00022527"/>
    </source>
</evidence>
<dbReference type="Gene3D" id="3.30.565.10">
    <property type="entry name" value="Histidine kinase-like ATPase, C-terminal domain"/>
    <property type="match status" value="1"/>
</dbReference>
<evidence type="ECO:0000313" key="5">
    <source>
        <dbReference type="Proteomes" id="UP001595891"/>
    </source>
</evidence>
<gene>
    <name evidence="4" type="ORF">ACFO8L_09065</name>
</gene>
<evidence type="ECO:0000256" key="2">
    <source>
        <dbReference type="SAM" id="MobiDB-lite"/>
    </source>
</evidence>
<keyword evidence="1" id="KW-0808">Transferase</keyword>
<dbReference type="CDD" id="cd16936">
    <property type="entry name" value="HATPase_RsbW-like"/>
    <property type="match status" value="1"/>
</dbReference>
<organism evidence="4 5">
    <name type="scientific">Sphaerisporangium corydalis</name>
    <dbReference type="NCBI Taxonomy" id="1441875"/>
    <lineage>
        <taxon>Bacteria</taxon>
        <taxon>Bacillati</taxon>
        <taxon>Actinomycetota</taxon>
        <taxon>Actinomycetes</taxon>
        <taxon>Streptosporangiales</taxon>
        <taxon>Streptosporangiaceae</taxon>
        <taxon>Sphaerisporangium</taxon>
    </lineage>
</organism>
<dbReference type="Pfam" id="PF13581">
    <property type="entry name" value="HATPase_c_2"/>
    <property type="match status" value="1"/>
</dbReference>
<reference evidence="5" key="1">
    <citation type="journal article" date="2019" name="Int. J. Syst. Evol. Microbiol.">
        <title>The Global Catalogue of Microorganisms (GCM) 10K type strain sequencing project: providing services to taxonomists for standard genome sequencing and annotation.</title>
        <authorList>
            <consortium name="The Broad Institute Genomics Platform"/>
            <consortium name="The Broad Institute Genome Sequencing Center for Infectious Disease"/>
            <person name="Wu L."/>
            <person name="Ma J."/>
        </authorList>
    </citation>
    <scope>NUCLEOTIDE SEQUENCE [LARGE SCALE GENOMIC DNA]</scope>
    <source>
        <strain evidence="5">CCUG 49560</strain>
    </source>
</reference>
<dbReference type="RefSeq" id="WP_262846867.1">
    <property type="nucleotide sequence ID" value="NZ_JANZYP010000053.1"/>
</dbReference>
<comment type="caution">
    <text evidence="4">The sequence shown here is derived from an EMBL/GenBank/DDBJ whole genome shotgun (WGS) entry which is preliminary data.</text>
</comment>
<name>A0ABV9E9K5_9ACTN</name>
<dbReference type="SUPFAM" id="SSF55874">
    <property type="entry name" value="ATPase domain of HSP90 chaperone/DNA topoisomerase II/histidine kinase"/>
    <property type="match status" value="1"/>
</dbReference>
<dbReference type="GO" id="GO:0005524">
    <property type="term" value="F:ATP binding"/>
    <property type="evidence" value="ECO:0007669"/>
    <property type="project" value="UniProtKB-KW"/>
</dbReference>
<keyword evidence="4" id="KW-0067">ATP-binding</keyword>
<dbReference type="InterPro" id="IPR050267">
    <property type="entry name" value="Anti-sigma-factor_SerPK"/>
</dbReference>
<accession>A0ABV9E9K5</accession>
<feature type="domain" description="Histidine kinase/HSP90-like ATPase" evidence="3">
    <location>
        <begin position="27"/>
        <end position="145"/>
    </location>
</feature>
<proteinExistence type="predicted"/>
<feature type="region of interest" description="Disordered" evidence="2">
    <location>
        <begin position="1"/>
        <end position="20"/>
    </location>
</feature>
<dbReference type="PANTHER" id="PTHR35526:SF3">
    <property type="entry name" value="ANTI-SIGMA-F FACTOR RSBW"/>
    <property type="match status" value="1"/>
</dbReference>
<keyword evidence="1" id="KW-0418">Kinase</keyword>
<keyword evidence="1" id="KW-0723">Serine/threonine-protein kinase</keyword>
<sequence length="152" mass="16265">MSIPRIPRKEAERPASRPGVLGTIDIPGELRAIAAARAYVRGLPGVAGRPDVDQVELLVSELVANSMQYSDSGSRPCGMVRLVVRGDSHVLRVEVSDEGSAGTIPAVPAQVDPLSESGRGLWLVRELSSSWGWHERAAGGRVVWFEMAEDPG</sequence>
<evidence type="ECO:0000259" key="3">
    <source>
        <dbReference type="Pfam" id="PF13581"/>
    </source>
</evidence>
<keyword evidence="4" id="KW-0547">Nucleotide-binding</keyword>
<dbReference type="EMBL" id="JBHSFN010000004">
    <property type="protein sequence ID" value="MFC4586221.1"/>
    <property type="molecule type" value="Genomic_DNA"/>
</dbReference>